<organism evidence="3 4">
    <name type="scientific">Archangium gephyra</name>
    <dbReference type="NCBI Taxonomy" id="48"/>
    <lineage>
        <taxon>Bacteria</taxon>
        <taxon>Pseudomonadati</taxon>
        <taxon>Myxococcota</taxon>
        <taxon>Myxococcia</taxon>
        <taxon>Myxococcales</taxon>
        <taxon>Cystobacterineae</taxon>
        <taxon>Archangiaceae</taxon>
        <taxon>Archangium</taxon>
    </lineage>
</organism>
<accession>A0A2W5VEN0</accession>
<evidence type="ECO:0000313" key="4">
    <source>
        <dbReference type="Proteomes" id="UP000249061"/>
    </source>
</evidence>
<sequence>MTRSSVVEWVLVLAGVTTFVALVFAYWPYTVDDTFIFLRYAQNLTGGHGLTWNPGGPPVEGYTSFSWTVLLAAPFLLHLEPLLFAKVGGVLCMVGAAVAASLLAWRLAGSRFAAALTAFVFLLHPPTSIHAVSGMETALATFLFAWWSLETLKLLDGEGHRWRWALLGLALGLTRPEANLVVGVGVVMLVARAPRRRELLIAVTLGHVLPGALYFVTRALWYGHLLPLPFYVKALGAEANGLAGWPEAFEFFRLFTWERPWLFVPLVAAFTRLPRARWLSLPVAAWWPRSTSAPSPSTRVVGGRHLGSE</sequence>
<evidence type="ECO:0000256" key="1">
    <source>
        <dbReference type="SAM" id="MobiDB-lite"/>
    </source>
</evidence>
<feature type="transmembrane region" description="Helical" evidence="2">
    <location>
        <begin position="112"/>
        <end position="144"/>
    </location>
</feature>
<comment type="caution">
    <text evidence="3">The sequence shown here is derived from an EMBL/GenBank/DDBJ whole genome shotgun (WGS) entry which is preliminary data.</text>
</comment>
<reference evidence="3 4" key="1">
    <citation type="submission" date="2017-08" db="EMBL/GenBank/DDBJ databases">
        <title>Infants hospitalized years apart are colonized by the same room-sourced microbial strains.</title>
        <authorList>
            <person name="Brooks B."/>
            <person name="Olm M.R."/>
            <person name="Firek B.A."/>
            <person name="Baker R."/>
            <person name="Thomas B.C."/>
            <person name="Morowitz M.J."/>
            <person name="Banfield J.F."/>
        </authorList>
    </citation>
    <scope>NUCLEOTIDE SEQUENCE [LARGE SCALE GENOMIC DNA]</scope>
    <source>
        <strain evidence="3">S2_003_000_R2_14</strain>
    </source>
</reference>
<feature type="transmembrane region" description="Helical" evidence="2">
    <location>
        <begin position="164"/>
        <end position="187"/>
    </location>
</feature>
<feature type="transmembrane region" description="Helical" evidence="2">
    <location>
        <begin position="7"/>
        <end position="29"/>
    </location>
</feature>
<feature type="compositionally biased region" description="Low complexity" evidence="1">
    <location>
        <begin position="290"/>
        <end position="299"/>
    </location>
</feature>
<evidence type="ECO:0008006" key="5">
    <source>
        <dbReference type="Google" id="ProtNLM"/>
    </source>
</evidence>
<keyword evidence="2" id="KW-0812">Transmembrane</keyword>
<dbReference type="EMBL" id="QFQP01000024">
    <property type="protein sequence ID" value="PZR08611.1"/>
    <property type="molecule type" value="Genomic_DNA"/>
</dbReference>
<feature type="transmembrane region" description="Helical" evidence="2">
    <location>
        <begin position="199"/>
        <end position="221"/>
    </location>
</feature>
<feature type="region of interest" description="Disordered" evidence="1">
    <location>
        <begin position="290"/>
        <end position="309"/>
    </location>
</feature>
<dbReference type="Proteomes" id="UP000249061">
    <property type="component" value="Unassembled WGS sequence"/>
</dbReference>
<evidence type="ECO:0000256" key="2">
    <source>
        <dbReference type="SAM" id="Phobius"/>
    </source>
</evidence>
<feature type="transmembrane region" description="Helical" evidence="2">
    <location>
        <begin position="83"/>
        <end position="105"/>
    </location>
</feature>
<name>A0A2W5VEN0_9BACT</name>
<proteinExistence type="predicted"/>
<dbReference type="AlphaFoldDB" id="A0A2W5VEN0"/>
<keyword evidence="2" id="KW-1133">Transmembrane helix</keyword>
<gene>
    <name evidence="3" type="ORF">DI536_24210</name>
</gene>
<evidence type="ECO:0000313" key="3">
    <source>
        <dbReference type="EMBL" id="PZR08611.1"/>
    </source>
</evidence>
<keyword evidence="2" id="KW-0472">Membrane</keyword>
<protein>
    <recommendedName>
        <fullName evidence="5">Glycosyltransferase RgtA/B/C/D-like domain-containing protein</fullName>
    </recommendedName>
</protein>